<reference evidence="4 5" key="1">
    <citation type="submission" date="2018-10" db="EMBL/GenBank/DDBJ databases">
        <authorList>
            <person name="Jung H.S."/>
            <person name="Jeon C.O."/>
        </authorList>
    </citation>
    <scope>NUCLEOTIDE SEQUENCE [LARGE SCALE GENOMIC DNA]</scope>
    <source>
        <strain evidence="4 5">MA-7-27</strain>
    </source>
</reference>
<dbReference type="SUPFAM" id="SSF54373">
    <property type="entry name" value="FAD-linked reductases, C-terminal domain"/>
    <property type="match status" value="1"/>
</dbReference>
<organism evidence="4 5">
    <name type="scientific">Rhodophyticola porphyridii</name>
    <dbReference type="NCBI Taxonomy" id="1852017"/>
    <lineage>
        <taxon>Bacteria</taxon>
        <taxon>Pseudomonadati</taxon>
        <taxon>Pseudomonadota</taxon>
        <taxon>Alphaproteobacteria</taxon>
        <taxon>Rhodobacterales</taxon>
        <taxon>Roseobacteraceae</taxon>
        <taxon>Rhodophyticola</taxon>
    </lineage>
</organism>
<evidence type="ECO:0000313" key="4">
    <source>
        <dbReference type="EMBL" id="RMA43192.1"/>
    </source>
</evidence>
<dbReference type="PANTHER" id="PTHR13789">
    <property type="entry name" value="MONOOXYGENASE"/>
    <property type="match status" value="1"/>
</dbReference>
<dbReference type="GO" id="GO:0071949">
    <property type="term" value="F:FAD binding"/>
    <property type="evidence" value="ECO:0007669"/>
    <property type="project" value="InterPro"/>
</dbReference>
<dbReference type="Proteomes" id="UP000281343">
    <property type="component" value="Unassembled WGS sequence"/>
</dbReference>
<dbReference type="GO" id="GO:0004497">
    <property type="term" value="F:monooxygenase activity"/>
    <property type="evidence" value="ECO:0007669"/>
    <property type="project" value="UniProtKB-KW"/>
</dbReference>
<dbReference type="Gene3D" id="3.50.50.60">
    <property type="entry name" value="FAD/NAD(P)-binding domain"/>
    <property type="match status" value="1"/>
</dbReference>
<proteinExistence type="predicted"/>
<gene>
    <name evidence="4" type="ORF">D9R08_06095</name>
</gene>
<feature type="domain" description="FAD-binding" evidence="3">
    <location>
        <begin position="7"/>
        <end position="340"/>
    </location>
</feature>
<keyword evidence="2" id="KW-0503">Monooxygenase</keyword>
<protein>
    <submittedName>
        <fullName evidence="4">FAD-binding protein</fullName>
    </submittedName>
</protein>
<evidence type="ECO:0000259" key="3">
    <source>
        <dbReference type="Pfam" id="PF01494"/>
    </source>
</evidence>
<dbReference type="PRINTS" id="PR00420">
    <property type="entry name" value="RNGMNOXGNASE"/>
</dbReference>
<accession>A0A3L9Y4D4</accession>
<dbReference type="PANTHER" id="PTHR13789:SF309">
    <property type="entry name" value="PUTATIVE (AFU_ORTHOLOGUE AFUA_6G14510)-RELATED"/>
    <property type="match status" value="1"/>
</dbReference>
<keyword evidence="1" id="KW-0560">Oxidoreductase</keyword>
<dbReference type="InterPro" id="IPR036188">
    <property type="entry name" value="FAD/NAD-bd_sf"/>
</dbReference>
<dbReference type="RefSeq" id="WP_121897127.1">
    <property type="nucleotide sequence ID" value="NZ_RCNT01000002.1"/>
</dbReference>
<name>A0A3L9Y4D4_9RHOB</name>
<dbReference type="SUPFAM" id="SSF51905">
    <property type="entry name" value="FAD/NAD(P)-binding domain"/>
    <property type="match status" value="1"/>
</dbReference>
<dbReference type="InterPro" id="IPR002938">
    <property type="entry name" value="FAD-bd"/>
</dbReference>
<sequence length="389" mass="42074">MLIGREITVLGGGIAGLAAATALAQRGARVRVLEQSDRIAELGAGLQISPNGAVVLRALGLGAALAEAAPLARAVRLCDFRRGAEVFRLPLSRGDRPYHLMHRADLIGILRRGAVEAGVTVELGRAVRELRDGAGGIALHFATGETETVACLVAADGLHSPTRAALNPSTRPFFTGQVAWRCTIPLEDAAAPAEAQVFMGPGRHLVRYPLRHGALMNVVAVEERDGWAAEGWNHRDDPQNLRRAFRDFAPGIRQMLDGAEEVFLWGLFRHPLAKHWHNGHAVLLGDAAHPTLPFLAQGANMALEDAWVLADSLAAEADQATGFARYTARRRARCARIVDAASRNAENYHLRPGPYRFAAHSALRLASRFAPQIAANQFEWLYGHDVTRG</sequence>
<evidence type="ECO:0000256" key="1">
    <source>
        <dbReference type="ARBA" id="ARBA00023002"/>
    </source>
</evidence>
<evidence type="ECO:0000313" key="5">
    <source>
        <dbReference type="Proteomes" id="UP000281343"/>
    </source>
</evidence>
<evidence type="ECO:0000256" key="2">
    <source>
        <dbReference type="ARBA" id="ARBA00023033"/>
    </source>
</evidence>
<comment type="caution">
    <text evidence="4">The sequence shown here is derived from an EMBL/GenBank/DDBJ whole genome shotgun (WGS) entry which is preliminary data.</text>
</comment>
<keyword evidence="5" id="KW-1185">Reference proteome</keyword>
<dbReference type="EMBL" id="RCNT01000002">
    <property type="protein sequence ID" value="RMA43192.1"/>
    <property type="molecule type" value="Genomic_DNA"/>
</dbReference>
<dbReference type="OrthoDB" id="4230779at2"/>
<dbReference type="Pfam" id="PF01494">
    <property type="entry name" value="FAD_binding_3"/>
    <property type="match status" value="1"/>
</dbReference>
<dbReference type="InterPro" id="IPR050493">
    <property type="entry name" value="FAD-dep_Monooxygenase_BioMet"/>
</dbReference>
<dbReference type="AlphaFoldDB" id="A0A3L9Y4D4"/>